<proteinExistence type="predicted"/>
<reference evidence="3 4" key="1">
    <citation type="submission" date="2018-05" db="EMBL/GenBank/DDBJ databases">
        <title>Description of Sphingomonas pokkalii sp nov, isolated from the rhizosphere of saline tolerant pokkali rice and its draft genome analysis.</title>
        <authorList>
            <person name="Menon R."/>
            <person name="Kumari S."/>
            <person name="Rameshkumar N."/>
        </authorList>
    </citation>
    <scope>NUCLEOTIDE SEQUENCE [LARGE SCALE GENOMIC DNA]</scope>
    <source>
        <strain evidence="3 4">L3B27</strain>
    </source>
</reference>
<dbReference type="AlphaFoldDB" id="A0A2U0SBJ3"/>
<evidence type="ECO:0000256" key="1">
    <source>
        <dbReference type="SAM" id="SignalP"/>
    </source>
</evidence>
<dbReference type="InterPro" id="IPR038765">
    <property type="entry name" value="Papain-like_cys_pep_sf"/>
</dbReference>
<dbReference type="Gene3D" id="3.90.1720.10">
    <property type="entry name" value="endopeptidase domain like (from Nostoc punctiforme)"/>
    <property type="match status" value="1"/>
</dbReference>
<feature type="signal peptide" evidence="1">
    <location>
        <begin position="1"/>
        <end position="25"/>
    </location>
</feature>
<sequence>MFTRIAARFALMAACALMTVVPAQAKGTFWQCVTFARQASGVELRGNAWTWWNQAEGRYQRGETPKIGAVMSFQRTARMPMGHVAMVSEVISSREVLLTHANWSRPGAVERDVRAIDVSANGDWSEVRVWYGPVAGLGTSVYPVNGFIYPDAAPTTDWANVQVASLSLPTLVAVN</sequence>
<dbReference type="Pfam" id="PF05257">
    <property type="entry name" value="CHAP"/>
    <property type="match status" value="1"/>
</dbReference>
<comment type="caution">
    <text evidence="3">The sequence shown here is derived from an EMBL/GenBank/DDBJ whole genome shotgun (WGS) entry which is preliminary data.</text>
</comment>
<evidence type="ECO:0000259" key="2">
    <source>
        <dbReference type="PROSITE" id="PS50911"/>
    </source>
</evidence>
<organism evidence="3 4">
    <name type="scientific">Sphingomonas pokkalii</name>
    <dbReference type="NCBI Taxonomy" id="2175090"/>
    <lineage>
        <taxon>Bacteria</taxon>
        <taxon>Pseudomonadati</taxon>
        <taxon>Pseudomonadota</taxon>
        <taxon>Alphaproteobacteria</taxon>
        <taxon>Sphingomonadales</taxon>
        <taxon>Sphingomonadaceae</taxon>
        <taxon>Sphingomonas</taxon>
    </lineage>
</organism>
<accession>A0A2U0SBJ3</accession>
<keyword evidence="1" id="KW-0732">Signal</keyword>
<dbReference type="SUPFAM" id="SSF54001">
    <property type="entry name" value="Cysteine proteinases"/>
    <property type="match status" value="1"/>
</dbReference>
<name>A0A2U0SBJ3_9SPHN</name>
<evidence type="ECO:0000313" key="4">
    <source>
        <dbReference type="Proteomes" id="UP000245890"/>
    </source>
</evidence>
<keyword evidence="4" id="KW-1185">Reference proteome</keyword>
<dbReference type="Proteomes" id="UP000245890">
    <property type="component" value="Unassembled WGS sequence"/>
</dbReference>
<dbReference type="EMBL" id="QENQ01000001">
    <property type="protein sequence ID" value="PVX28694.1"/>
    <property type="molecule type" value="Genomic_DNA"/>
</dbReference>
<feature type="domain" description="Peptidase C51" evidence="2">
    <location>
        <begin position="7"/>
        <end position="128"/>
    </location>
</feature>
<protein>
    <submittedName>
        <fullName evidence="3">CHAP domain-containing protein</fullName>
    </submittedName>
</protein>
<dbReference type="InterPro" id="IPR007921">
    <property type="entry name" value="CHAP_dom"/>
</dbReference>
<dbReference type="PROSITE" id="PS50911">
    <property type="entry name" value="CHAP"/>
    <property type="match status" value="1"/>
</dbReference>
<gene>
    <name evidence="3" type="ORF">DD559_04595</name>
</gene>
<dbReference type="OrthoDB" id="7279151at2"/>
<dbReference type="RefSeq" id="WP_116468142.1">
    <property type="nucleotide sequence ID" value="NZ_QENQ01000001.1"/>
</dbReference>
<feature type="chain" id="PRO_5015650900" evidence="1">
    <location>
        <begin position="26"/>
        <end position="175"/>
    </location>
</feature>
<evidence type="ECO:0000313" key="3">
    <source>
        <dbReference type="EMBL" id="PVX28694.1"/>
    </source>
</evidence>